<reference evidence="11" key="1">
    <citation type="submission" date="2020-08" db="EMBL/GenBank/DDBJ databases">
        <title>Genome public.</title>
        <authorList>
            <person name="Liu C."/>
            <person name="Sun Q."/>
        </authorList>
    </citation>
    <scope>NUCLEOTIDE SEQUENCE</scope>
    <source>
        <strain evidence="11">NSJ-31</strain>
    </source>
</reference>
<comment type="catalytic activity">
    <reaction evidence="1 10">
        <text>Transfers a segment of a (1-&gt;4)-alpha-D-glucan to a new position in an acceptor, which may be glucose or a (1-&gt;4)-alpha-D-glucan.</text>
        <dbReference type="EC" id="2.4.1.25"/>
    </reaction>
</comment>
<dbReference type="NCBIfam" id="TIGR00217">
    <property type="entry name" value="malQ"/>
    <property type="match status" value="1"/>
</dbReference>
<protein>
    <recommendedName>
        <fullName evidence="4 10">4-alpha-glucanotransferase</fullName>
        <ecNumber evidence="3 10">2.4.1.25</ecNumber>
    </recommendedName>
    <alternativeName>
        <fullName evidence="8 10">Amylomaltase</fullName>
    </alternativeName>
    <alternativeName>
        <fullName evidence="9 10">Disproportionating enzyme</fullName>
    </alternativeName>
</protein>
<dbReference type="Pfam" id="PF02446">
    <property type="entry name" value="Glyco_hydro_77"/>
    <property type="match status" value="1"/>
</dbReference>
<dbReference type="InterPro" id="IPR003385">
    <property type="entry name" value="Glyco_hydro_77"/>
</dbReference>
<proteinExistence type="inferred from homology"/>
<evidence type="ECO:0000256" key="3">
    <source>
        <dbReference type="ARBA" id="ARBA00012560"/>
    </source>
</evidence>
<keyword evidence="5 10" id="KW-0328">Glycosyltransferase</keyword>
<comment type="similarity">
    <text evidence="2 10">Belongs to the disproportionating enzyme family.</text>
</comment>
<dbReference type="RefSeq" id="WP_249283428.1">
    <property type="nucleotide sequence ID" value="NZ_JACRST010000018.1"/>
</dbReference>
<gene>
    <name evidence="11" type="primary">malQ</name>
    <name evidence="11" type="ORF">H8711_10660</name>
</gene>
<dbReference type="NCBIfam" id="NF011080">
    <property type="entry name" value="PRK14508.1-3"/>
    <property type="match status" value="1"/>
</dbReference>
<dbReference type="SUPFAM" id="SSF51445">
    <property type="entry name" value="(Trans)glycosidases"/>
    <property type="match status" value="1"/>
</dbReference>
<keyword evidence="12" id="KW-1185">Reference proteome</keyword>
<evidence type="ECO:0000256" key="6">
    <source>
        <dbReference type="ARBA" id="ARBA00022679"/>
    </source>
</evidence>
<dbReference type="Proteomes" id="UP000653127">
    <property type="component" value="Unassembled WGS sequence"/>
</dbReference>
<evidence type="ECO:0000256" key="9">
    <source>
        <dbReference type="ARBA" id="ARBA00031501"/>
    </source>
</evidence>
<evidence type="ECO:0000256" key="4">
    <source>
        <dbReference type="ARBA" id="ARBA00020295"/>
    </source>
</evidence>
<evidence type="ECO:0000256" key="1">
    <source>
        <dbReference type="ARBA" id="ARBA00000439"/>
    </source>
</evidence>
<dbReference type="GO" id="GO:0005975">
    <property type="term" value="P:carbohydrate metabolic process"/>
    <property type="evidence" value="ECO:0007669"/>
    <property type="project" value="InterPro"/>
</dbReference>
<accession>A0A926I5K8</accession>
<keyword evidence="6 10" id="KW-0808">Transferase</keyword>
<evidence type="ECO:0000313" key="12">
    <source>
        <dbReference type="Proteomes" id="UP000653127"/>
    </source>
</evidence>
<evidence type="ECO:0000256" key="8">
    <source>
        <dbReference type="ARBA" id="ARBA00031423"/>
    </source>
</evidence>
<comment type="caution">
    <text evidence="11">The sequence shown here is derived from an EMBL/GenBank/DDBJ whole genome shotgun (WGS) entry which is preliminary data.</text>
</comment>
<evidence type="ECO:0000256" key="5">
    <source>
        <dbReference type="ARBA" id="ARBA00022676"/>
    </source>
</evidence>
<dbReference type="Gene3D" id="3.20.20.80">
    <property type="entry name" value="Glycosidases"/>
    <property type="match status" value="1"/>
</dbReference>
<dbReference type="InterPro" id="IPR017853">
    <property type="entry name" value="GH"/>
</dbReference>
<dbReference type="PANTHER" id="PTHR32438">
    <property type="entry name" value="4-ALPHA-GLUCANOTRANSFERASE DPE1, CHLOROPLASTIC/AMYLOPLASTIC"/>
    <property type="match status" value="1"/>
</dbReference>
<keyword evidence="7 10" id="KW-0119">Carbohydrate metabolism</keyword>
<dbReference type="GO" id="GO:0004134">
    <property type="term" value="F:4-alpha-glucanotransferase activity"/>
    <property type="evidence" value="ECO:0007669"/>
    <property type="project" value="UniProtKB-EC"/>
</dbReference>
<dbReference type="EMBL" id="JACRST010000018">
    <property type="protein sequence ID" value="MBC8547386.1"/>
    <property type="molecule type" value="Genomic_DNA"/>
</dbReference>
<organism evidence="11 12">
    <name type="scientific">Ligaoa zhengdingensis</name>
    <dbReference type="NCBI Taxonomy" id="2763658"/>
    <lineage>
        <taxon>Bacteria</taxon>
        <taxon>Bacillati</taxon>
        <taxon>Bacillota</taxon>
        <taxon>Clostridia</taxon>
        <taxon>Eubacteriales</taxon>
        <taxon>Oscillospiraceae</taxon>
        <taxon>Ligaoa</taxon>
    </lineage>
</organism>
<dbReference type="EC" id="2.4.1.25" evidence="3 10"/>
<evidence type="ECO:0000313" key="11">
    <source>
        <dbReference type="EMBL" id="MBC8547386.1"/>
    </source>
</evidence>
<evidence type="ECO:0000256" key="10">
    <source>
        <dbReference type="RuleBase" id="RU361207"/>
    </source>
</evidence>
<evidence type="ECO:0000256" key="7">
    <source>
        <dbReference type="ARBA" id="ARBA00023277"/>
    </source>
</evidence>
<name>A0A926I5K8_9FIRM</name>
<dbReference type="AlphaFoldDB" id="A0A926I5K8"/>
<evidence type="ECO:0000256" key="2">
    <source>
        <dbReference type="ARBA" id="ARBA00005684"/>
    </source>
</evidence>
<sequence length="500" mass="56413">MRSSGILMHITSLPSPYGIGSLGRAAYEFVDFLEQAGQGWWQVLPITPAGAGNSPYSSYSVFAGNPLLIDLEALVEQGLLTREECGAVDFGGDPRRVDYDKVIPGKLALLKRAWSRLSPGEEFAAFEREHADWLPDYALYMALRDRFGVPWYDWEEPLRMRETKAVAAWAGKLRDETGFWSFVQYEFDRQWKALKQYANRHGVGIVGDIPIYVSMDSADVWASPELFELDERRRPVAVAGVPPDYFSPTGQLWGNPLYNWARMKRDGYAWWIRRVRRTASQCDITRIDHFRGFDEYYAVPYGDETAENGVWQKGPGVGLFDAINSACGSPRVIAEDLGLLTPTVEQLLRDTGYPGMKVLEFAFDSNWRNPYLPFNYTTDNLVVYTGTHDNDTACGWYAACGSATRRFARKYLRLRRGEPVHWKLIECAWSTRASLAVAQMQDFLGLGSEARMNTPSVAEGCWSWRALPGECSPQLAARIRALTARHGRGRESFARTAAAQ</sequence>
<dbReference type="PANTHER" id="PTHR32438:SF5">
    <property type="entry name" value="4-ALPHA-GLUCANOTRANSFERASE DPE1, CHLOROPLASTIC_AMYLOPLASTIC"/>
    <property type="match status" value="1"/>
</dbReference>